<sequence>MFSEPSTEAKFSHAFGKVVKSGGKNIEVAVMTKDDGLKQLEEAEIDVIVTEIEAEKAAATEAAKNGPPKET</sequence>
<gene>
    <name evidence="1" type="ORF">Dsin_001623</name>
</gene>
<comment type="caution">
    <text evidence="1">The sequence shown here is derived from an EMBL/GenBank/DDBJ whole genome shotgun (WGS) entry which is preliminary data.</text>
</comment>
<dbReference type="InterPro" id="IPR029055">
    <property type="entry name" value="Ntn_hydrolases_N"/>
</dbReference>
<dbReference type="AlphaFoldDB" id="A0AAE0B4N6"/>
<proteinExistence type="predicted"/>
<evidence type="ECO:0000313" key="1">
    <source>
        <dbReference type="EMBL" id="KAK3229742.1"/>
    </source>
</evidence>
<dbReference type="Proteomes" id="UP001281410">
    <property type="component" value="Unassembled WGS sequence"/>
</dbReference>
<keyword evidence="2" id="KW-1185">Reference proteome</keyword>
<dbReference type="Gene3D" id="3.60.20.10">
    <property type="entry name" value="Glutamine Phosphoribosylpyrophosphate, subunit 1, domain 1"/>
    <property type="match status" value="1"/>
</dbReference>
<accession>A0AAE0B4N6</accession>
<protein>
    <submittedName>
        <fullName evidence="1">Uncharacterized protein</fullName>
    </submittedName>
</protein>
<name>A0AAE0B4N6_9ROSI</name>
<dbReference type="EMBL" id="JANJYJ010000001">
    <property type="protein sequence ID" value="KAK3229742.1"/>
    <property type="molecule type" value="Genomic_DNA"/>
</dbReference>
<evidence type="ECO:0000313" key="2">
    <source>
        <dbReference type="Proteomes" id="UP001281410"/>
    </source>
</evidence>
<organism evidence="1 2">
    <name type="scientific">Dipteronia sinensis</name>
    <dbReference type="NCBI Taxonomy" id="43782"/>
    <lineage>
        <taxon>Eukaryota</taxon>
        <taxon>Viridiplantae</taxon>
        <taxon>Streptophyta</taxon>
        <taxon>Embryophyta</taxon>
        <taxon>Tracheophyta</taxon>
        <taxon>Spermatophyta</taxon>
        <taxon>Magnoliopsida</taxon>
        <taxon>eudicotyledons</taxon>
        <taxon>Gunneridae</taxon>
        <taxon>Pentapetalae</taxon>
        <taxon>rosids</taxon>
        <taxon>malvids</taxon>
        <taxon>Sapindales</taxon>
        <taxon>Sapindaceae</taxon>
        <taxon>Hippocastanoideae</taxon>
        <taxon>Acereae</taxon>
        <taxon>Dipteronia</taxon>
    </lineage>
</organism>
<reference evidence="1" key="1">
    <citation type="journal article" date="2023" name="Plant J.">
        <title>Genome sequences and population genomics provide insights into the demographic history, inbreeding, and mutation load of two 'living fossil' tree species of Dipteronia.</title>
        <authorList>
            <person name="Feng Y."/>
            <person name="Comes H.P."/>
            <person name="Chen J."/>
            <person name="Zhu S."/>
            <person name="Lu R."/>
            <person name="Zhang X."/>
            <person name="Li P."/>
            <person name="Qiu J."/>
            <person name="Olsen K.M."/>
            <person name="Qiu Y."/>
        </authorList>
    </citation>
    <scope>NUCLEOTIDE SEQUENCE</scope>
    <source>
        <strain evidence="1">NBL</strain>
    </source>
</reference>